<organism evidence="10 11">
    <name type="scientific">Cryobacterium breve</name>
    <dbReference type="NCBI Taxonomy" id="1259258"/>
    <lineage>
        <taxon>Bacteria</taxon>
        <taxon>Bacillati</taxon>
        <taxon>Actinomycetota</taxon>
        <taxon>Actinomycetes</taxon>
        <taxon>Micrococcales</taxon>
        <taxon>Microbacteriaceae</taxon>
        <taxon>Cryobacterium</taxon>
    </lineage>
</organism>
<dbReference type="PROSITE" id="PS50011">
    <property type="entry name" value="PROTEIN_KINASE_DOM"/>
    <property type="match status" value="1"/>
</dbReference>
<keyword evidence="4" id="KW-0547">Nucleotide-binding</keyword>
<evidence type="ECO:0000256" key="2">
    <source>
        <dbReference type="ARBA" id="ARBA00022527"/>
    </source>
</evidence>
<dbReference type="SMART" id="SM00220">
    <property type="entry name" value="S_TKc"/>
    <property type="match status" value="1"/>
</dbReference>
<keyword evidence="6" id="KW-0067">ATP-binding</keyword>
<evidence type="ECO:0000256" key="5">
    <source>
        <dbReference type="ARBA" id="ARBA00022777"/>
    </source>
</evidence>
<dbReference type="InterPro" id="IPR008271">
    <property type="entry name" value="Ser/Thr_kinase_AS"/>
</dbReference>
<reference evidence="10 11" key="1">
    <citation type="submission" date="2019-03" db="EMBL/GenBank/DDBJ databases">
        <title>Genomics of glacier-inhabiting Cryobacterium strains.</title>
        <authorList>
            <person name="Liu Q."/>
            <person name="Xin Y.-H."/>
        </authorList>
    </citation>
    <scope>NUCLEOTIDE SEQUENCE [LARGE SCALE GENOMIC DNA]</scope>
    <source>
        <strain evidence="10 11">TMT4-23</strain>
    </source>
</reference>
<evidence type="ECO:0000259" key="9">
    <source>
        <dbReference type="PROSITE" id="PS50011"/>
    </source>
</evidence>
<feature type="domain" description="Protein kinase" evidence="9">
    <location>
        <begin position="1"/>
        <end position="252"/>
    </location>
</feature>
<sequence>MASVYRATDLFLGRTVAVKLFRLDTADDAGPERQSGEVTVLASLNHFALVTLFDAGTAVIDGVSRTFIVMELVDGTDLRSKIAAGALNPDEVAFMGADLAEALHYVHAQGIIHRDIKPANVLLAPSGFPGRAMHAKLADFGIARLFDATRLTATGSLLGTAGYLSPEQALGTTIGPPSDVYSLGLVLLECLTGERAFSGTAIESAMARLQRQPHIPAGLGQAWADVLSGMTTREPADRLSAGDAAVQLRCLVTGESTGTAITVAMGAPGATEQLEPTAVLGATEQLEPTAVLGATERLEPTAVMAATSVMASPGADAATELLTPAGAPAAATGRADGNAPARSPGSASVDATTPPWRRPRVLAPLGVLVALIILAVVVFSPRAVEPVTPAVTYPAVEGSLGTNLKQLQESVKP</sequence>
<proteinExistence type="predicted"/>
<evidence type="ECO:0000256" key="4">
    <source>
        <dbReference type="ARBA" id="ARBA00022741"/>
    </source>
</evidence>
<dbReference type="CDD" id="cd14014">
    <property type="entry name" value="STKc_PknB_like"/>
    <property type="match status" value="1"/>
</dbReference>
<evidence type="ECO:0000256" key="1">
    <source>
        <dbReference type="ARBA" id="ARBA00012513"/>
    </source>
</evidence>
<evidence type="ECO:0000256" key="6">
    <source>
        <dbReference type="ARBA" id="ARBA00022840"/>
    </source>
</evidence>
<dbReference type="Proteomes" id="UP000298355">
    <property type="component" value="Unassembled WGS sequence"/>
</dbReference>
<dbReference type="PANTHER" id="PTHR43289">
    <property type="entry name" value="MITOGEN-ACTIVATED PROTEIN KINASE KINASE KINASE 20-RELATED"/>
    <property type="match status" value="1"/>
</dbReference>
<dbReference type="EC" id="2.7.11.1" evidence="1"/>
<feature type="transmembrane region" description="Helical" evidence="8">
    <location>
        <begin position="361"/>
        <end position="379"/>
    </location>
</feature>
<protein>
    <recommendedName>
        <fullName evidence="1">non-specific serine/threonine protein kinase</fullName>
        <ecNumber evidence="1">2.7.11.1</ecNumber>
    </recommendedName>
</protein>
<evidence type="ECO:0000313" key="10">
    <source>
        <dbReference type="EMBL" id="TFC95425.1"/>
    </source>
</evidence>
<keyword evidence="11" id="KW-1185">Reference proteome</keyword>
<feature type="region of interest" description="Disordered" evidence="7">
    <location>
        <begin position="328"/>
        <end position="356"/>
    </location>
</feature>
<dbReference type="Gene3D" id="3.30.200.20">
    <property type="entry name" value="Phosphorylase Kinase, domain 1"/>
    <property type="match status" value="1"/>
</dbReference>
<dbReference type="PROSITE" id="PS00108">
    <property type="entry name" value="PROTEIN_KINASE_ST"/>
    <property type="match status" value="1"/>
</dbReference>
<dbReference type="Pfam" id="PF00069">
    <property type="entry name" value="Pkinase"/>
    <property type="match status" value="1"/>
</dbReference>
<dbReference type="SUPFAM" id="SSF56112">
    <property type="entry name" value="Protein kinase-like (PK-like)"/>
    <property type="match status" value="1"/>
</dbReference>
<dbReference type="InterPro" id="IPR000719">
    <property type="entry name" value="Prot_kinase_dom"/>
</dbReference>
<comment type="caution">
    <text evidence="10">The sequence shown here is derived from an EMBL/GenBank/DDBJ whole genome shotgun (WGS) entry which is preliminary data.</text>
</comment>
<feature type="compositionally biased region" description="Low complexity" evidence="7">
    <location>
        <begin position="328"/>
        <end position="341"/>
    </location>
</feature>
<evidence type="ECO:0000256" key="7">
    <source>
        <dbReference type="SAM" id="MobiDB-lite"/>
    </source>
</evidence>
<keyword evidence="8" id="KW-1133">Transmembrane helix</keyword>
<accession>A0ABY2IXW0</accession>
<keyword evidence="3" id="KW-0808">Transferase</keyword>
<keyword evidence="8" id="KW-0472">Membrane</keyword>
<name>A0ABY2IXW0_9MICO</name>
<dbReference type="PANTHER" id="PTHR43289:SF6">
    <property type="entry name" value="SERINE_THREONINE-PROTEIN KINASE NEKL-3"/>
    <property type="match status" value="1"/>
</dbReference>
<dbReference type="Gene3D" id="1.10.510.10">
    <property type="entry name" value="Transferase(Phosphotransferase) domain 1"/>
    <property type="match status" value="1"/>
</dbReference>
<keyword evidence="2 10" id="KW-0723">Serine/threonine-protein kinase</keyword>
<evidence type="ECO:0000256" key="3">
    <source>
        <dbReference type="ARBA" id="ARBA00022679"/>
    </source>
</evidence>
<evidence type="ECO:0000256" key="8">
    <source>
        <dbReference type="SAM" id="Phobius"/>
    </source>
</evidence>
<gene>
    <name evidence="10" type="ORF">E3O65_15440</name>
</gene>
<keyword evidence="5 10" id="KW-0418">Kinase</keyword>
<dbReference type="GO" id="GO:0004674">
    <property type="term" value="F:protein serine/threonine kinase activity"/>
    <property type="evidence" value="ECO:0007669"/>
    <property type="project" value="UniProtKB-KW"/>
</dbReference>
<dbReference type="EMBL" id="SOGJ01000034">
    <property type="protein sequence ID" value="TFC95425.1"/>
    <property type="molecule type" value="Genomic_DNA"/>
</dbReference>
<dbReference type="InterPro" id="IPR011009">
    <property type="entry name" value="Kinase-like_dom_sf"/>
</dbReference>
<evidence type="ECO:0000313" key="11">
    <source>
        <dbReference type="Proteomes" id="UP000298355"/>
    </source>
</evidence>
<keyword evidence="8" id="KW-0812">Transmembrane</keyword>